<comment type="caution">
    <text evidence="2">The sequence shown here is derived from an EMBL/GenBank/DDBJ whole genome shotgun (WGS) entry which is preliminary data.</text>
</comment>
<name>A0AAV3XW18_9GAST</name>
<reference evidence="2 3" key="1">
    <citation type="journal article" date="2021" name="Elife">
        <title>Chloroplast acquisition without the gene transfer in kleptoplastic sea slugs, Plakobranchus ocellatus.</title>
        <authorList>
            <person name="Maeda T."/>
            <person name="Takahashi S."/>
            <person name="Yoshida T."/>
            <person name="Shimamura S."/>
            <person name="Takaki Y."/>
            <person name="Nagai Y."/>
            <person name="Toyoda A."/>
            <person name="Suzuki Y."/>
            <person name="Arimoto A."/>
            <person name="Ishii H."/>
            <person name="Satoh N."/>
            <person name="Nishiyama T."/>
            <person name="Hasebe M."/>
            <person name="Maruyama T."/>
            <person name="Minagawa J."/>
            <person name="Obokata J."/>
            <person name="Shigenobu S."/>
        </authorList>
    </citation>
    <scope>NUCLEOTIDE SEQUENCE [LARGE SCALE GENOMIC DNA]</scope>
</reference>
<dbReference type="AlphaFoldDB" id="A0AAV3XW18"/>
<evidence type="ECO:0000313" key="3">
    <source>
        <dbReference type="Proteomes" id="UP000735302"/>
    </source>
</evidence>
<proteinExistence type="predicted"/>
<feature type="compositionally biased region" description="Acidic residues" evidence="1">
    <location>
        <begin position="1"/>
        <end position="15"/>
    </location>
</feature>
<keyword evidence="3" id="KW-1185">Reference proteome</keyword>
<dbReference type="EMBL" id="BLXT01000055">
    <property type="protein sequence ID" value="GFN74118.1"/>
    <property type="molecule type" value="Genomic_DNA"/>
</dbReference>
<dbReference type="Proteomes" id="UP000735302">
    <property type="component" value="Unassembled WGS sequence"/>
</dbReference>
<evidence type="ECO:0000313" key="2">
    <source>
        <dbReference type="EMBL" id="GFN74118.1"/>
    </source>
</evidence>
<accession>A0AAV3XW18</accession>
<sequence length="75" mass="8097">MEDIVESSDSYETESESSAHESSTPTPKPHPLPNHQLLVKLPPPAPSVQSDWCAAEPGLETASHFRFLPAHPPGV</sequence>
<evidence type="ECO:0000256" key="1">
    <source>
        <dbReference type="SAM" id="MobiDB-lite"/>
    </source>
</evidence>
<organism evidence="2 3">
    <name type="scientific">Plakobranchus ocellatus</name>
    <dbReference type="NCBI Taxonomy" id="259542"/>
    <lineage>
        <taxon>Eukaryota</taxon>
        <taxon>Metazoa</taxon>
        <taxon>Spiralia</taxon>
        <taxon>Lophotrochozoa</taxon>
        <taxon>Mollusca</taxon>
        <taxon>Gastropoda</taxon>
        <taxon>Heterobranchia</taxon>
        <taxon>Euthyneura</taxon>
        <taxon>Panpulmonata</taxon>
        <taxon>Sacoglossa</taxon>
        <taxon>Placobranchoidea</taxon>
        <taxon>Plakobranchidae</taxon>
        <taxon>Plakobranchus</taxon>
    </lineage>
</organism>
<gene>
    <name evidence="2" type="ORF">PoB_000062400</name>
</gene>
<protein>
    <submittedName>
        <fullName evidence="2">Uncharacterized protein</fullName>
    </submittedName>
</protein>
<feature type="region of interest" description="Disordered" evidence="1">
    <location>
        <begin position="1"/>
        <end position="51"/>
    </location>
</feature>